<reference evidence="2" key="2">
    <citation type="submission" date="2015-01" db="EMBL/GenBank/DDBJ databases">
        <title>Evolutionary Origins and Diversification of the Mycorrhizal Mutualists.</title>
        <authorList>
            <consortium name="DOE Joint Genome Institute"/>
            <consortium name="Mycorrhizal Genomics Consortium"/>
            <person name="Kohler A."/>
            <person name="Kuo A."/>
            <person name="Nagy L.G."/>
            <person name="Floudas D."/>
            <person name="Copeland A."/>
            <person name="Barry K.W."/>
            <person name="Cichocki N."/>
            <person name="Veneault-Fourrey C."/>
            <person name="LaButti K."/>
            <person name="Lindquist E.A."/>
            <person name="Lipzen A."/>
            <person name="Lundell T."/>
            <person name="Morin E."/>
            <person name="Murat C."/>
            <person name="Riley R."/>
            <person name="Ohm R."/>
            <person name="Sun H."/>
            <person name="Tunlid A."/>
            <person name="Henrissat B."/>
            <person name="Grigoriev I.V."/>
            <person name="Hibbett D.S."/>
            <person name="Martin F."/>
        </authorList>
    </citation>
    <scope>NUCLEOTIDE SEQUENCE [LARGE SCALE GENOMIC DNA]</scope>
    <source>
        <strain evidence="2">Marx 270</strain>
    </source>
</reference>
<protein>
    <submittedName>
        <fullName evidence="1">Uncharacterized protein</fullName>
    </submittedName>
</protein>
<evidence type="ECO:0000313" key="1">
    <source>
        <dbReference type="EMBL" id="KIN99595.1"/>
    </source>
</evidence>
<proteinExistence type="predicted"/>
<name>A0A0C3NW28_PISTI</name>
<dbReference type="AlphaFoldDB" id="A0A0C3NW28"/>
<organism evidence="1 2">
    <name type="scientific">Pisolithus tinctorius Marx 270</name>
    <dbReference type="NCBI Taxonomy" id="870435"/>
    <lineage>
        <taxon>Eukaryota</taxon>
        <taxon>Fungi</taxon>
        <taxon>Dikarya</taxon>
        <taxon>Basidiomycota</taxon>
        <taxon>Agaricomycotina</taxon>
        <taxon>Agaricomycetes</taxon>
        <taxon>Agaricomycetidae</taxon>
        <taxon>Boletales</taxon>
        <taxon>Sclerodermatineae</taxon>
        <taxon>Pisolithaceae</taxon>
        <taxon>Pisolithus</taxon>
    </lineage>
</organism>
<dbReference type="EMBL" id="KN832003">
    <property type="protein sequence ID" value="KIN99595.1"/>
    <property type="molecule type" value="Genomic_DNA"/>
</dbReference>
<sequence>MSSGPTKVEWGASIAPSEWSSHIPFHSYEDVRTHSWRHRNCDRACLLVLLKASSNFFPSIVSCLSPTSNGLSKV</sequence>
<feature type="non-terminal residue" evidence="1">
    <location>
        <position position="74"/>
    </location>
</feature>
<keyword evidence="2" id="KW-1185">Reference proteome</keyword>
<reference evidence="1 2" key="1">
    <citation type="submission" date="2014-04" db="EMBL/GenBank/DDBJ databases">
        <authorList>
            <consortium name="DOE Joint Genome Institute"/>
            <person name="Kuo A."/>
            <person name="Kohler A."/>
            <person name="Costa M.D."/>
            <person name="Nagy L.G."/>
            <person name="Floudas D."/>
            <person name="Copeland A."/>
            <person name="Barry K.W."/>
            <person name="Cichocki N."/>
            <person name="Veneault-Fourrey C."/>
            <person name="LaButti K."/>
            <person name="Lindquist E.A."/>
            <person name="Lipzen A."/>
            <person name="Lundell T."/>
            <person name="Morin E."/>
            <person name="Murat C."/>
            <person name="Sun H."/>
            <person name="Tunlid A."/>
            <person name="Henrissat B."/>
            <person name="Grigoriev I.V."/>
            <person name="Hibbett D.S."/>
            <person name="Martin F."/>
            <person name="Nordberg H.P."/>
            <person name="Cantor M.N."/>
            <person name="Hua S.X."/>
        </authorList>
    </citation>
    <scope>NUCLEOTIDE SEQUENCE [LARGE SCALE GENOMIC DNA]</scope>
    <source>
        <strain evidence="1 2">Marx 270</strain>
    </source>
</reference>
<dbReference type="InParanoid" id="A0A0C3NW28"/>
<accession>A0A0C3NW28</accession>
<dbReference type="HOGENOM" id="CLU_2694636_0_0_1"/>
<dbReference type="Proteomes" id="UP000054217">
    <property type="component" value="Unassembled WGS sequence"/>
</dbReference>
<evidence type="ECO:0000313" key="2">
    <source>
        <dbReference type="Proteomes" id="UP000054217"/>
    </source>
</evidence>
<gene>
    <name evidence="1" type="ORF">M404DRAFT_1004538</name>
</gene>